<dbReference type="AlphaFoldDB" id="A0A200Q130"/>
<dbReference type="GO" id="GO:0048544">
    <property type="term" value="P:recognition of pollen"/>
    <property type="evidence" value="ECO:0007669"/>
    <property type="project" value="InterPro"/>
</dbReference>
<dbReference type="FunFam" id="1.10.510.10:FF:000060">
    <property type="entry name" value="G-type lectin S-receptor-like serine/threonine-protein kinase"/>
    <property type="match status" value="1"/>
</dbReference>
<keyword evidence="5" id="KW-0732">Signal</keyword>
<dbReference type="FunFam" id="3.30.200.20:FF:000418">
    <property type="entry name" value="G-type lectin S-receptor-like serine/threonine-protein kinase"/>
    <property type="match status" value="1"/>
</dbReference>
<evidence type="ECO:0000259" key="13">
    <source>
        <dbReference type="PROSITE" id="PS50011"/>
    </source>
</evidence>
<dbReference type="PANTHER" id="PTHR27002">
    <property type="entry name" value="RECEPTOR-LIKE SERINE/THREONINE-PROTEIN KINASE SD1-8"/>
    <property type="match status" value="1"/>
</dbReference>
<evidence type="ECO:0000256" key="11">
    <source>
        <dbReference type="PIRNR" id="PIRNR000641"/>
    </source>
</evidence>
<dbReference type="SMART" id="SM00108">
    <property type="entry name" value="B_lectin"/>
    <property type="match status" value="1"/>
</dbReference>
<dbReference type="InterPro" id="IPR008271">
    <property type="entry name" value="Ser/Thr_kinase_AS"/>
</dbReference>
<evidence type="ECO:0000256" key="3">
    <source>
        <dbReference type="ARBA" id="ARBA00022527"/>
    </source>
</evidence>
<evidence type="ECO:0000256" key="10">
    <source>
        <dbReference type="ARBA" id="ARBA00023180"/>
    </source>
</evidence>
<dbReference type="Gene3D" id="2.90.10.10">
    <property type="entry name" value="Bulb-type lectin domain"/>
    <property type="match status" value="1"/>
</dbReference>
<dbReference type="InterPro" id="IPR000719">
    <property type="entry name" value="Prot_kinase_dom"/>
</dbReference>
<comment type="catalytic activity">
    <reaction evidence="11">
        <text>L-seryl-[protein] + ATP = O-phospho-L-seryl-[protein] + ADP + H(+)</text>
        <dbReference type="Rhea" id="RHEA:17989"/>
        <dbReference type="Rhea" id="RHEA-COMP:9863"/>
        <dbReference type="Rhea" id="RHEA-COMP:11604"/>
        <dbReference type="ChEBI" id="CHEBI:15378"/>
        <dbReference type="ChEBI" id="CHEBI:29999"/>
        <dbReference type="ChEBI" id="CHEBI:30616"/>
        <dbReference type="ChEBI" id="CHEBI:83421"/>
        <dbReference type="ChEBI" id="CHEBI:456216"/>
        <dbReference type="EC" id="2.7.11.1"/>
    </reaction>
</comment>
<dbReference type="CDD" id="cd01098">
    <property type="entry name" value="PAN_AP_plant"/>
    <property type="match status" value="1"/>
</dbReference>
<evidence type="ECO:0000313" key="17">
    <source>
        <dbReference type="Proteomes" id="UP000195402"/>
    </source>
</evidence>
<dbReference type="InterPro" id="IPR001480">
    <property type="entry name" value="Bulb-type_lectin_dom"/>
</dbReference>
<dbReference type="EMBL" id="MVGT01003398">
    <property type="protein sequence ID" value="OVA04105.1"/>
    <property type="molecule type" value="Genomic_DNA"/>
</dbReference>
<dbReference type="GO" id="GO:0005524">
    <property type="term" value="F:ATP binding"/>
    <property type="evidence" value="ECO:0007669"/>
    <property type="project" value="UniProtKB-KW"/>
</dbReference>
<dbReference type="CDD" id="cd00028">
    <property type="entry name" value="B_lectin"/>
    <property type="match status" value="1"/>
</dbReference>
<evidence type="ECO:0000256" key="1">
    <source>
        <dbReference type="ARBA" id="ARBA00004251"/>
    </source>
</evidence>
<dbReference type="InterPro" id="IPR036426">
    <property type="entry name" value="Bulb-type_lectin_dom_sf"/>
</dbReference>
<comment type="catalytic activity">
    <reaction evidence="11">
        <text>L-threonyl-[protein] + ATP = O-phospho-L-threonyl-[protein] + ADP + H(+)</text>
        <dbReference type="Rhea" id="RHEA:46608"/>
        <dbReference type="Rhea" id="RHEA-COMP:11060"/>
        <dbReference type="Rhea" id="RHEA-COMP:11605"/>
        <dbReference type="ChEBI" id="CHEBI:15378"/>
        <dbReference type="ChEBI" id="CHEBI:30013"/>
        <dbReference type="ChEBI" id="CHEBI:30616"/>
        <dbReference type="ChEBI" id="CHEBI:61977"/>
        <dbReference type="ChEBI" id="CHEBI:456216"/>
        <dbReference type="EC" id="2.7.11.1"/>
    </reaction>
</comment>
<evidence type="ECO:0000256" key="12">
    <source>
        <dbReference type="SAM" id="Phobius"/>
    </source>
</evidence>
<reference evidence="16 17" key="1">
    <citation type="journal article" date="2017" name="Mol. Plant">
        <title>The Genome of Medicinal Plant Macleaya cordata Provides New Insights into Benzylisoquinoline Alkaloids Metabolism.</title>
        <authorList>
            <person name="Liu X."/>
            <person name="Liu Y."/>
            <person name="Huang P."/>
            <person name="Ma Y."/>
            <person name="Qing Z."/>
            <person name="Tang Q."/>
            <person name="Cao H."/>
            <person name="Cheng P."/>
            <person name="Zheng Y."/>
            <person name="Yuan Z."/>
            <person name="Zhou Y."/>
            <person name="Liu J."/>
            <person name="Tang Z."/>
            <person name="Zhuo Y."/>
            <person name="Zhang Y."/>
            <person name="Yu L."/>
            <person name="Huang J."/>
            <person name="Yang P."/>
            <person name="Peng Q."/>
            <person name="Zhang J."/>
            <person name="Jiang W."/>
            <person name="Zhang Z."/>
            <person name="Lin K."/>
            <person name="Ro D.K."/>
            <person name="Chen X."/>
            <person name="Xiong X."/>
            <person name="Shang Y."/>
            <person name="Huang S."/>
            <person name="Zeng J."/>
        </authorList>
    </citation>
    <scope>NUCLEOTIDE SEQUENCE [LARGE SCALE GENOMIC DNA]</scope>
    <source>
        <strain evidence="17">cv. BLH2017</strain>
        <tissue evidence="16">Root</tissue>
    </source>
</reference>
<dbReference type="InterPro" id="IPR001245">
    <property type="entry name" value="Ser-Thr/Tyr_kinase_cat_dom"/>
</dbReference>
<dbReference type="PROSITE" id="PS50927">
    <property type="entry name" value="BULB_LECTIN"/>
    <property type="match status" value="1"/>
</dbReference>
<dbReference type="PROSITE" id="PS50011">
    <property type="entry name" value="PROTEIN_KINASE_DOM"/>
    <property type="match status" value="1"/>
</dbReference>
<comment type="caution">
    <text evidence="16">The sequence shown here is derived from an EMBL/GenBank/DDBJ whole genome shotgun (WGS) entry which is preliminary data.</text>
</comment>
<keyword evidence="12" id="KW-0812">Transmembrane</keyword>
<evidence type="ECO:0000256" key="7">
    <source>
        <dbReference type="ARBA" id="ARBA00022777"/>
    </source>
</evidence>
<dbReference type="InterPro" id="IPR011009">
    <property type="entry name" value="Kinase-like_dom_sf"/>
</dbReference>
<keyword evidence="6 11" id="KW-0547">Nucleotide-binding</keyword>
<keyword evidence="7 11" id="KW-0418">Kinase</keyword>
<comment type="subcellular location">
    <subcellularLocation>
        <location evidence="1">Cell membrane</location>
        <topology evidence="1">Single-pass type I membrane protein</topology>
    </subcellularLocation>
</comment>
<evidence type="ECO:0000259" key="15">
    <source>
        <dbReference type="PROSITE" id="PS50948"/>
    </source>
</evidence>
<sequence>MTRNHHLRVLHAVSNKPPTNRVCVQFELADMVTTSRIDKALLPFLLSSLTFFFLALDNCSTAVDNTTVTPTQYITDPQTITSSGEIFKLGFFSPANSTNRYVGIWYNKTPTIVWVANKDNPLSDSSFGIIKIADDGNLVILNGQGVVLWTTNVSNIAFNNSVAELLDTGNLVLRQVSDNTMILWQSFEHPSDTLMPGMMMGGNRRTGKTQQLISWKTESDPSTGIFTAGIELTNIPQAVIWNNGSQRHWRSGPWNNRIFIGFPKMDSIPLNGFYASRDAQEDSTYVTFSYADTSSLRRFVLDHNGIGLGETWVEGNGWYRFLSTVDSECDTYGKCGPFGSCNMLDSPICSCLRGFEPKFKVEWSKGNWSGGCLRKMELLCERNRTGSSNRNSSLEGDKEDGFLKLETMKVPDFAYWLANSTNIEDCEKECLVNCSCLAYSYESGIGCMTWGGSLHTEVPQRRDVKKNSKVIIIITVLIGTFTISVCTYFCWRWMVKRRGKQKKDIIEISDQNMLGDNQDLKLFKFEELAIATNNFSGANKLGEGGFGPVYKGKFIDGEKLAVKRLSKGSGQGLEEFKNEVLVILKLQHRNLVRLLGCCIEEEEKMLIYEYMPNKSLDFFLFDPTKQALLDWRKRFQIIEGISRGILYLHRDSRLRVIHRDLKASNILLDENLNPKISDFGMARIFGGNELQANTKRVVGTYGYMSPEYAMEGRFSEKSDVFSFGVLLLEITWRLWKEGKCTEIVDEALGDSYSPLEVMRCIHVGLLCVQKRAIDRPTMSAVDLMLSSETDCPLPKEPPFTSETSSEFDFLQIVCTNNVTITMVEGR</sequence>
<comment type="similarity">
    <text evidence="11">Belongs to the protein kinase superfamily. Ser/Thr protein kinase family.</text>
</comment>
<keyword evidence="12" id="KW-0472">Membrane</keyword>
<evidence type="ECO:0000256" key="4">
    <source>
        <dbReference type="ARBA" id="ARBA00022679"/>
    </source>
</evidence>
<keyword evidence="4 11" id="KW-0808">Transferase</keyword>
<keyword evidence="12" id="KW-1133">Transmembrane helix</keyword>
<dbReference type="GO" id="GO:0106310">
    <property type="term" value="F:protein serine kinase activity"/>
    <property type="evidence" value="ECO:0007669"/>
    <property type="project" value="RHEA"/>
</dbReference>
<dbReference type="SMART" id="SM00473">
    <property type="entry name" value="PAN_AP"/>
    <property type="match status" value="1"/>
</dbReference>
<evidence type="ECO:0000256" key="6">
    <source>
        <dbReference type="ARBA" id="ARBA00022741"/>
    </source>
</evidence>
<accession>A0A200Q130</accession>
<dbReference type="CDD" id="cd00054">
    <property type="entry name" value="EGF_CA"/>
    <property type="match status" value="1"/>
</dbReference>
<dbReference type="SMART" id="SM00220">
    <property type="entry name" value="S_TKc"/>
    <property type="match status" value="1"/>
</dbReference>
<keyword evidence="17" id="KW-1185">Reference proteome</keyword>
<dbReference type="PANTHER" id="PTHR27002:SF1055">
    <property type="entry name" value="RECEPTOR-LIKE SERINE_THREONINE-PROTEIN KINASE"/>
    <property type="match status" value="1"/>
</dbReference>
<dbReference type="PROSITE" id="PS50948">
    <property type="entry name" value="PAN"/>
    <property type="match status" value="1"/>
</dbReference>
<proteinExistence type="inferred from homology"/>
<dbReference type="Pfam" id="PF07714">
    <property type="entry name" value="PK_Tyr_Ser-Thr"/>
    <property type="match status" value="1"/>
</dbReference>
<dbReference type="PIRSF" id="PIRSF000641">
    <property type="entry name" value="SRK"/>
    <property type="match status" value="1"/>
</dbReference>
<dbReference type="Gene3D" id="3.30.200.20">
    <property type="entry name" value="Phosphorylase Kinase, domain 1"/>
    <property type="match status" value="1"/>
</dbReference>
<dbReference type="Proteomes" id="UP000195402">
    <property type="component" value="Unassembled WGS sequence"/>
</dbReference>
<protein>
    <recommendedName>
        <fullName evidence="11">Receptor-like serine/threonine-protein kinase</fullName>
        <ecNumber evidence="11">2.7.11.1</ecNumber>
    </recommendedName>
</protein>
<dbReference type="Pfam" id="PF01453">
    <property type="entry name" value="B_lectin"/>
    <property type="match status" value="1"/>
</dbReference>
<keyword evidence="9" id="KW-1015">Disulfide bond</keyword>
<dbReference type="GO" id="GO:0004674">
    <property type="term" value="F:protein serine/threonine kinase activity"/>
    <property type="evidence" value="ECO:0007669"/>
    <property type="project" value="UniProtKB-KW"/>
</dbReference>
<evidence type="ECO:0000259" key="14">
    <source>
        <dbReference type="PROSITE" id="PS50927"/>
    </source>
</evidence>
<feature type="domain" description="Apple" evidence="15">
    <location>
        <begin position="380"/>
        <end position="477"/>
    </location>
</feature>
<dbReference type="FunCoup" id="A0A200Q130">
    <property type="interactions" value="576"/>
</dbReference>
<dbReference type="SUPFAM" id="SSF56112">
    <property type="entry name" value="Protein kinase-like (PK-like)"/>
    <property type="match status" value="1"/>
</dbReference>
<evidence type="ECO:0000256" key="5">
    <source>
        <dbReference type="ARBA" id="ARBA00022729"/>
    </source>
</evidence>
<dbReference type="InterPro" id="IPR003609">
    <property type="entry name" value="Pan_app"/>
</dbReference>
<evidence type="ECO:0000256" key="2">
    <source>
        <dbReference type="ARBA" id="ARBA00022475"/>
    </source>
</evidence>
<evidence type="ECO:0000313" key="16">
    <source>
        <dbReference type="EMBL" id="OVA04105.1"/>
    </source>
</evidence>
<dbReference type="FunFam" id="2.90.10.10:FF:000001">
    <property type="entry name" value="G-type lectin S-receptor-like serine/threonine-protein kinase"/>
    <property type="match status" value="1"/>
</dbReference>
<keyword evidence="3 11" id="KW-0723">Serine/threonine-protein kinase</keyword>
<dbReference type="CDD" id="cd14066">
    <property type="entry name" value="STKc_IRAK"/>
    <property type="match status" value="1"/>
</dbReference>
<dbReference type="OrthoDB" id="1934880at2759"/>
<feature type="domain" description="Protein kinase" evidence="13">
    <location>
        <begin position="535"/>
        <end position="826"/>
    </location>
</feature>
<keyword evidence="2" id="KW-1003">Cell membrane</keyword>
<dbReference type="InParanoid" id="A0A200Q130"/>
<dbReference type="InterPro" id="IPR024171">
    <property type="entry name" value="SRK-like_kinase"/>
</dbReference>
<dbReference type="PROSITE" id="PS00108">
    <property type="entry name" value="PROTEIN_KINASE_ST"/>
    <property type="match status" value="1"/>
</dbReference>
<dbReference type="Gene3D" id="1.10.510.10">
    <property type="entry name" value="Transferase(Phosphotransferase) domain 1"/>
    <property type="match status" value="1"/>
</dbReference>
<gene>
    <name evidence="16" type="ORF">BVC80_8671g7</name>
</gene>
<evidence type="ECO:0000256" key="8">
    <source>
        <dbReference type="ARBA" id="ARBA00022840"/>
    </source>
</evidence>
<dbReference type="InterPro" id="IPR000858">
    <property type="entry name" value="S_locus_glycoprot_dom"/>
</dbReference>
<dbReference type="OMA" id="NWINRYS"/>
<evidence type="ECO:0000256" key="9">
    <source>
        <dbReference type="ARBA" id="ARBA00023157"/>
    </source>
</evidence>
<dbReference type="GO" id="GO:0005886">
    <property type="term" value="C:plasma membrane"/>
    <property type="evidence" value="ECO:0007669"/>
    <property type="project" value="UniProtKB-SubCell"/>
</dbReference>
<dbReference type="Pfam" id="PF08276">
    <property type="entry name" value="PAN_2"/>
    <property type="match status" value="1"/>
</dbReference>
<feature type="domain" description="Bulb-type lectin" evidence="14">
    <location>
        <begin position="65"/>
        <end position="186"/>
    </location>
</feature>
<organism evidence="16 17">
    <name type="scientific">Macleaya cordata</name>
    <name type="common">Five-seeded plume-poppy</name>
    <name type="synonym">Bocconia cordata</name>
    <dbReference type="NCBI Taxonomy" id="56857"/>
    <lineage>
        <taxon>Eukaryota</taxon>
        <taxon>Viridiplantae</taxon>
        <taxon>Streptophyta</taxon>
        <taxon>Embryophyta</taxon>
        <taxon>Tracheophyta</taxon>
        <taxon>Spermatophyta</taxon>
        <taxon>Magnoliopsida</taxon>
        <taxon>Ranunculales</taxon>
        <taxon>Papaveraceae</taxon>
        <taxon>Papaveroideae</taxon>
        <taxon>Macleaya</taxon>
    </lineage>
</organism>
<name>A0A200Q130_MACCD</name>
<dbReference type="Pfam" id="PF00954">
    <property type="entry name" value="S_locus_glycop"/>
    <property type="match status" value="1"/>
</dbReference>
<keyword evidence="10" id="KW-0325">Glycoprotein</keyword>
<dbReference type="EC" id="2.7.11.1" evidence="11"/>
<feature type="transmembrane region" description="Helical" evidence="12">
    <location>
        <begin position="470"/>
        <end position="491"/>
    </location>
</feature>
<keyword evidence="8 11" id="KW-0067">ATP-binding</keyword>
<dbReference type="SUPFAM" id="SSF51110">
    <property type="entry name" value="alpha-D-mannose-specific plant lectins"/>
    <property type="match status" value="1"/>
</dbReference>